<dbReference type="EMBL" id="PCSQ01000100">
    <property type="protein sequence ID" value="PIP51980.1"/>
    <property type="molecule type" value="Genomic_DNA"/>
</dbReference>
<organism evidence="2 3">
    <name type="scientific">Candidatus Beckwithbacteria bacterium CG23_combo_of_CG06-09_8_20_14_all_47_9</name>
    <dbReference type="NCBI Taxonomy" id="1974498"/>
    <lineage>
        <taxon>Bacteria</taxon>
        <taxon>Candidatus Beckwithiibacteriota</taxon>
    </lineage>
</organism>
<keyword evidence="1" id="KW-0812">Transmembrane</keyword>
<evidence type="ECO:0008006" key="4">
    <source>
        <dbReference type="Google" id="ProtNLM"/>
    </source>
</evidence>
<dbReference type="Proteomes" id="UP000231081">
    <property type="component" value="Unassembled WGS sequence"/>
</dbReference>
<accession>A0A2H0B4J3</accession>
<comment type="caution">
    <text evidence="2">The sequence shown here is derived from an EMBL/GenBank/DDBJ whole genome shotgun (WGS) entry which is preliminary data.</text>
</comment>
<keyword evidence="1" id="KW-0472">Membrane</keyword>
<evidence type="ECO:0000313" key="3">
    <source>
        <dbReference type="Proteomes" id="UP000231081"/>
    </source>
</evidence>
<dbReference type="AlphaFoldDB" id="A0A2H0B4J3"/>
<proteinExistence type="predicted"/>
<dbReference type="InterPro" id="IPR045584">
    <property type="entry name" value="Pilin-like"/>
</dbReference>
<name>A0A2H0B4J3_9BACT</name>
<dbReference type="PROSITE" id="PS00409">
    <property type="entry name" value="PROKAR_NTER_METHYL"/>
    <property type="match status" value="1"/>
</dbReference>
<feature type="transmembrane region" description="Helical" evidence="1">
    <location>
        <begin position="12"/>
        <end position="35"/>
    </location>
</feature>
<dbReference type="SUPFAM" id="SSF54523">
    <property type="entry name" value="Pili subunits"/>
    <property type="match status" value="1"/>
</dbReference>
<evidence type="ECO:0000256" key="1">
    <source>
        <dbReference type="SAM" id="Phobius"/>
    </source>
</evidence>
<evidence type="ECO:0000313" key="2">
    <source>
        <dbReference type="EMBL" id="PIP51980.1"/>
    </source>
</evidence>
<protein>
    <recommendedName>
        <fullName evidence="4">Prepilin-type N-terminal cleavage/methylation domain-containing protein</fullName>
    </recommendedName>
</protein>
<dbReference type="Gene3D" id="3.30.700.10">
    <property type="entry name" value="Glycoprotein, Type 4 Pilin"/>
    <property type="match status" value="1"/>
</dbReference>
<dbReference type="NCBIfam" id="TIGR02532">
    <property type="entry name" value="IV_pilin_GFxxxE"/>
    <property type="match status" value="1"/>
</dbReference>
<reference evidence="2 3" key="1">
    <citation type="submission" date="2017-09" db="EMBL/GenBank/DDBJ databases">
        <title>Depth-based differentiation of microbial function through sediment-hosted aquifers and enrichment of novel symbionts in the deep terrestrial subsurface.</title>
        <authorList>
            <person name="Probst A.J."/>
            <person name="Ladd B."/>
            <person name="Jarett J.K."/>
            <person name="Geller-Mcgrath D.E."/>
            <person name="Sieber C.M."/>
            <person name="Emerson J.B."/>
            <person name="Anantharaman K."/>
            <person name="Thomas B.C."/>
            <person name="Malmstrom R."/>
            <person name="Stieglmeier M."/>
            <person name="Klingl A."/>
            <person name="Woyke T."/>
            <person name="Ryan C.M."/>
            <person name="Banfield J.F."/>
        </authorList>
    </citation>
    <scope>NUCLEOTIDE SEQUENCE [LARGE SCALE GENOMIC DNA]</scope>
    <source>
        <strain evidence="2">CG23_combo_of_CG06-09_8_20_14_all_47_9</strain>
    </source>
</reference>
<keyword evidence="1" id="KW-1133">Transmembrane helix</keyword>
<gene>
    <name evidence="2" type="ORF">COX09_04020</name>
</gene>
<dbReference type="Pfam" id="PF07963">
    <property type="entry name" value="N_methyl"/>
    <property type="match status" value="1"/>
</dbReference>
<dbReference type="InterPro" id="IPR012902">
    <property type="entry name" value="N_methyl_site"/>
</dbReference>
<sequence length="160" mass="17356">MRRRLPGVCRGFTLIELLISVAISGILIGAALASYRGMSAKQQVKQAGISLVTDLKSFQQKASAGQKPSDCVGQLSGYRVIKIASEDTNYRMQPVCTTSSPAEKTINLPEGITFQTDTFDLFFPVLGGLVTGAQTIIVEKDSYRYQVTIEAFGVIRGEML</sequence>